<keyword evidence="10" id="KW-0963">Cytoplasm</keyword>
<keyword evidence="8 10" id="KW-0456">Lyase</keyword>
<feature type="binding site" evidence="10">
    <location>
        <position position="370"/>
    </location>
    <ligand>
        <name>(2R)-2-phosphoglycerate</name>
        <dbReference type="ChEBI" id="CHEBI:58289"/>
    </ligand>
</feature>
<dbReference type="SUPFAM" id="SSF51604">
    <property type="entry name" value="Enolase C-terminal domain-like"/>
    <property type="match status" value="1"/>
</dbReference>
<evidence type="ECO:0000256" key="7">
    <source>
        <dbReference type="ARBA" id="ARBA00023152"/>
    </source>
</evidence>
<feature type="binding site" evidence="10">
    <location>
        <position position="341"/>
    </location>
    <ligand>
        <name>(2R)-2-phosphoglycerate</name>
        <dbReference type="ChEBI" id="CHEBI:58289"/>
    </ligand>
</feature>
<evidence type="ECO:0000313" key="14">
    <source>
        <dbReference type="Proteomes" id="UP001163328"/>
    </source>
</evidence>
<protein>
    <recommendedName>
        <fullName evidence="4 10">Enolase</fullName>
        <ecNumber evidence="3 10">4.2.1.11</ecNumber>
    </recommendedName>
    <alternativeName>
        <fullName evidence="10">2-phospho-D-glycerate hydro-lyase</fullName>
    </alternativeName>
    <alternativeName>
        <fullName evidence="10">2-phosphoglycerate dehydratase</fullName>
    </alternativeName>
</protein>
<evidence type="ECO:0000256" key="1">
    <source>
        <dbReference type="ARBA" id="ARBA00005031"/>
    </source>
</evidence>
<dbReference type="InterPro" id="IPR020809">
    <property type="entry name" value="Enolase_CS"/>
</dbReference>
<evidence type="ECO:0000256" key="8">
    <source>
        <dbReference type="ARBA" id="ARBA00023239"/>
    </source>
</evidence>
<feature type="active site" description="Proton acceptor" evidence="10">
    <location>
        <position position="341"/>
    </location>
</feature>
<evidence type="ECO:0000259" key="11">
    <source>
        <dbReference type="SMART" id="SM01192"/>
    </source>
</evidence>
<comment type="similarity">
    <text evidence="2 10">Belongs to the enolase family.</text>
</comment>
<dbReference type="NCBIfam" id="TIGR01060">
    <property type="entry name" value="eno"/>
    <property type="match status" value="1"/>
</dbReference>
<feature type="binding site" evidence="10">
    <location>
        <position position="162"/>
    </location>
    <ligand>
        <name>(2R)-2-phosphoglycerate</name>
        <dbReference type="ChEBI" id="CHEBI:58289"/>
    </ligand>
</feature>
<dbReference type="PANTHER" id="PTHR11902">
    <property type="entry name" value="ENOLASE"/>
    <property type="match status" value="1"/>
</dbReference>
<dbReference type="InterPro" id="IPR036849">
    <property type="entry name" value="Enolase-like_C_sf"/>
</dbReference>
<dbReference type="EMBL" id="CP081495">
    <property type="protein sequence ID" value="UYW01422.1"/>
    <property type="molecule type" value="Genomic_DNA"/>
</dbReference>
<dbReference type="InterPro" id="IPR000941">
    <property type="entry name" value="Enolase"/>
</dbReference>
<evidence type="ECO:0000313" key="13">
    <source>
        <dbReference type="EMBL" id="UYW01422.1"/>
    </source>
</evidence>
<dbReference type="Gene3D" id="3.20.20.120">
    <property type="entry name" value="Enolase-like C-terminal domain"/>
    <property type="match status" value="1"/>
</dbReference>
<dbReference type="SFLD" id="SFLDS00001">
    <property type="entry name" value="Enolase"/>
    <property type="match status" value="1"/>
</dbReference>
<dbReference type="InterPro" id="IPR020811">
    <property type="entry name" value="Enolase_N"/>
</dbReference>
<dbReference type="Proteomes" id="UP001163328">
    <property type="component" value="Chromosome"/>
</dbReference>
<dbReference type="RefSeq" id="WP_264433888.1">
    <property type="nucleotide sequence ID" value="NZ_CP081495.1"/>
</dbReference>
<dbReference type="SFLD" id="SFLDF00002">
    <property type="entry name" value="enolase"/>
    <property type="match status" value="1"/>
</dbReference>
<dbReference type="PANTHER" id="PTHR11902:SF1">
    <property type="entry name" value="ENOLASE"/>
    <property type="match status" value="1"/>
</dbReference>
<keyword evidence="7 10" id="KW-0324">Glycolysis</keyword>
<dbReference type="HAMAP" id="MF_00318">
    <property type="entry name" value="Enolase"/>
    <property type="match status" value="1"/>
</dbReference>
<sequence>MSMIIKVHARQILDSRGNPTVEVDVVTENNVLGRAAVPSGASTGEHEAVELRDGGNTFMGKGVLKAVENVNTIIAENIIGISVFEQNAIDKIMIELDGTANKSNLGANAILGVSLAVAKAAAAELGLPLYRYIGGVSANTLPVPMMNIINGGSHSDAPIAFQEFMIMPVKAKNFTHAMQMGTEVFHHLKNVLHNRNLSTAVGDEGGFAPNLAGGTEDALDSIKLAVEKAGYVFGEDIMIALDCAASEFYVNGKYDYTKFEGETGKIRTSEEQALYLASLCDKYPIISIEDGMYEDDWAGWKFLTEKIGNRVQLVGDDLFVTNVERLSRGITEDTANSILIKVNQIGTLTETIAAVNMAHNAGYTSVMSHRSGETEDTTIADLAVALNCGQIKTGSASRSDRMAKYNQLLRIEEELGDVAYYPQLKAFKVIK</sequence>
<dbReference type="Gene3D" id="3.30.390.10">
    <property type="entry name" value="Enolase-like, N-terminal domain"/>
    <property type="match status" value="1"/>
</dbReference>
<accession>A0ABY6M0S9</accession>
<dbReference type="GO" id="GO:0004634">
    <property type="term" value="F:phosphopyruvate hydratase activity"/>
    <property type="evidence" value="ECO:0007669"/>
    <property type="project" value="UniProtKB-EC"/>
</dbReference>
<evidence type="ECO:0000259" key="12">
    <source>
        <dbReference type="SMART" id="SM01193"/>
    </source>
</evidence>
<dbReference type="SFLD" id="SFLDG00178">
    <property type="entry name" value="enolase"/>
    <property type="match status" value="1"/>
</dbReference>
<evidence type="ECO:0000256" key="9">
    <source>
        <dbReference type="ARBA" id="ARBA00045763"/>
    </source>
</evidence>
<keyword evidence="5 10" id="KW-0964">Secreted</keyword>
<evidence type="ECO:0000256" key="2">
    <source>
        <dbReference type="ARBA" id="ARBA00009604"/>
    </source>
</evidence>
<dbReference type="SUPFAM" id="SSF54826">
    <property type="entry name" value="Enolase N-terminal domain-like"/>
    <property type="match status" value="1"/>
</dbReference>
<evidence type="ECO:0000256" key="5">
    <source>
        <dbReference type="ARBA" id="ARBA00022525"/>
    </source>
</evidence>
<dbReference type="PROSITE" id="PS00164">
    <property type="entry name" value="ENOLASE"/>
    <property type="match status" value="1"/>
</dbReference>
<proteinExistence type="inferred from homology"/>
<organism evidence="13 14">
    <name type="scientific">Flavobacterium agricola</name>
    <dbReference type="NCBI Taxonomy" id="2870839"/>
    <lineage>
        <taxon>Bacteria</taxon>
        <taxon>Pseudomonadati</taxon>
        <taxon>Bacteroidota</taxon>
        <taxon>Flavobacteriia</taxon>
        <taxon>Flavobacteriales</taxon>
        <taxon>Flavobacteriaceae</taxon>
        <taxon>Flavobacterium</taxon>
    </lineage>
</organism>
<evidence type="ECO:0000256" key="3">
    <source>
        <dbReference type="ARBA" id="ARBA00012058"/>
    </source>
</evidence>
<keyword evidence="10" id="KW-0479">Metal-binding</keyword>
<feature type="binding site" evidence="10">
    <location>
        <position position="289"/>
    </location>
    <ligand>
        <name>Mg(2+)</name>
        <dbReference type="ChEBI" id="CHEBI:18420"/>
    </ligand>
</feature>
<evidence type="ECO:0000256" key="10">
    <source>
        <dbReference type="HAMAP-Rule" id="MF_00318"/>
    </source>
</evidence>
<dbReference type="InterPro" id="IPR029017">
    <property type="entry name" value="Enolase-like_N"/>
</dbReference>
<dbReference type="Pfam" id="PF00113">
    <property type="entry name" value="Enolase_C"/>
    <property type="match status" value="1"/>
</dbReference>
<comment type="catalytic activity">
    <reaction evidence="10">
        <text>(2R)-2-phosphoglycerate = phosphoenolpyruvate + H2O</text>
        <dbReference type="Rhea" id="RHEA:10164"/>
        <dbReference type="ChEBI" id="CHEBI:15377"/>
        <dbReference type="ChEBI" id="CHEBI:58289"/>
        <dbReference type="ChEBI" id="CHEBI:58702"/>
        <dbReference type="EC" id="4.2.1.11"/>
    </reaction>
</comment>
<dbReference type="Pfam" id="PF03952">
    <property type="entry name" value="Enolase_N"/>
    <property type="match status" value="1"/>
</dbReference>
<reference evidence="13" key="1">
    <citation type="submission" date="2021-08" db="EMBL/GenBank/DDBJ databases">
        <title>Flavobacterium sp. strain CC-SYL302.</title>
        <authorList>
            <person name="Lin S.-Y."/>
            <person name="Lee T.-H."/>
            <person name="Young C.-C."/>
        </authorList>
    </citation>
    <scope>NUCLEOTIDE SEQUENCE</scope>
    <source>
        <strain evidence="13">CC-SYL302</strain>
    </source>
</reference>
<feature type="binding site" evidence="10">
    <location>
        <position position="242"/>
    </location>
    <ligand>
        <name>Mg(2+)</name>
        <dbReference type="ChEBI" id="CHEBI:18420"/>
    </ligand>
</feature>
<feature type="binding site" evidence="10">
    <location>
        <position position="392"/>
    </location>
    <ligand>
        <name>(2R)-2-phosphoglycerate</name>
        <dbReference type="ChEBI" id="CHEBI:58289"/>
    </ligand>
</feature>
<evidence type="ECO:0000256" key="4">
    <source>
        <dbReference type="ARBA" id="ARBA00017068"/>
    </source>
</evidence>
<dbReference type="CDD" id="cd03313">
    <property type="entry name" value="enolase"/>
    <property type="match status" value="1"/>
</dbReference>
<dbReference type="SMART" id="SM01192">
    <property type="entry name" value="Enolase_C"/>
    <property type="match status" value="1"/>
</dbReference>
<keyword evidence="14" id="KW-1185">Reference proteome</keyword>
<keyword evidence="6 10" id="KW-0460">Magnesium</keyword>
<gene>
    <name evidence="10 13" type="primary">eno</name>
    <name evidence="13" type="ORF">K5I29_00210</name>
</gene>
<feature type="domain" description="Enolase N-terminal" evidence="12">
    <location>
        <begin position="4"/>
        <end position="133"/>
    </location>
</feature>
<dbReference type="SMART" id="SM01193">
    <property type="entry name" value="Enolase_N"/>
    <property type="match status" value="1"/>
</dbReference>
<comment type="function">
    <text evidence="9 10">Catalyzes the reversible conversion of 2-phosphoglycerate (2-PG) into phosphoenolpyruvate (PEP). It is essential for the degradation of carbohydrates via glycolysis.</text>
</comment>
<comment type="pathway">
    <text evidence="1 10">Carbohydrate degradation; glycolysis; pyruvate from D-glyceraldehyde 3-phosphate: step 4/5.</text>
</comment>
<feature type="active site" description="Proton donor" evidence="10">
    <location>
        <position position="204"/>
    </location>
</feature>
<feature type="domain" description="Enolase C-terminal TIM barrel" evidence="11">
    <location>
        <begin position="138"/>
        <end position="429"/>
    </location>
</feature>
<dbReference type="PRINTS" id="PR00148">
    <property type="entry name" value="ENOLASE"/>
</dbReference>
<dbReference type="InterPro" id="IPR020810">
    <property type="entry name" value="Enolase_C"/>
</dbReference>
<dbReference type="PIRSF" id="PIRSF001400">
    <property type="entry name" value="Enolase"/>
    <property type="match status" value="1"/>
</dbReference>
<feature type="binding site" evidence="10">
    <location>
        <position position="316"/>
    </location>
    <ligand>
        <name>Mg(2+)</name>
        <dbReference type="ChEBI" id="CHEBI:18420"/>
    </ligand>
</feature>
<feature type="binding site" evidence="10">
    <location>
        <position position="371"/>
    </location>
    <ligand>
        <name>(2R)-2-phosphoglycerate</name>
        <dbReference type="ChEBI" id="CHEBI:58289"/>
    </ligand>
</feature>
<name>A0ABY6M0S9_9FLAO</name>
<comment type="cofactor">
    <cofactor evidence="10">
        <name>Mg(2+)</name>
        <dbReference type="ChEBI" id="CHEBI:18420"/>
    </cofactor>
    <text evidence="10">Binds a second Mg(2+) ion via substrate during catalysis.</text>
</comment>
<comment type="subcellular location">
    <subcellularLocation>
        <location evidence="10">Cytoplasm</location>
    </subcellularLocation>
    <subcellularLocation>
        <location evidence="10">Secreted</location>
    </subcellularLocation>
    <subcellularLocation>
        <location evidence="10">Cell surface</location>
    </subcellularLocation>
    <text evidence="10">Fractions of enolase are present in both the cytoplasm and on the cell surface.</text>
</comment>
<evidence type="ECO:0000256" key="6">
    <source>
        <dbReference type="ARBA" id="ARBA00022842"/>
    </source>
</evidence>
<dbReference type="EC" id="4.2.1.11" evidence="3 10"/>